<keyword evidence="4" id="KW-0808">Transferase</keyword>
<dbReference type="GO" id="GO:0003677">
    <property type="term" value="F:DNA binding"/>
    <property type="evidence" value="ECO:0007669"/>
    <property type="project" value="InterPro"/>
</dbReference>
<reference evidence="8 9" key="2">
    <citation type="submission" date="2018-08" db="EMBL/GenBank/DDBJ databases">
        <authorList>
            <person name="Laetsch R D."/>
            <person name="Stevens L."/>
            <person name="Kumar S."/>
            <person name="Blaxter L. M."/>
        </authorList>
    </citation>
    <scope>NUCLEOTIDE SEQUENCE [LARGE SCALE GENOMIC DNA]</scope>
</reference>
<sequence>MDVYPDLARFCQTNVPFSPTRVPFTTSRINTTPTMPAVSLLLSQGFVISPLAPQLSITPNNYVLSPNISDEQRFRRRRPFRARELSPIWVPSQQTIQSLTSANNSLQSTRKIVSVAYADPSGGSMIVTRRCQDGHLDVRIIYSREFIVAASASPYALLPPANFRQMDIMADMCGPGHEPYKILDRLQLRCYLPHEIEKISVLRITETKTFDEIGHPISGGLYDSRLGPLETFDTCETCHQRGTFCPGHMGHIQLDVPVFNPLLFGFTFSLMNGSCVQCHKLTCNSSGLPAKLLLAQLRALDLGLVSVAQELGGFIKDHFAAENGPGILHGDAPVLSDEINACQELDNFLDKFSEQIGSGVDKNQSFPVKNALELRRSLIRNFCREQLFKRRRRCRLCNRSNGIIRNDGGRCILIDFGGTNLVKKFKQTSHFAPLENIGNIEGQEVDADEDMKTEEDEKKFNEKKTAYGSLANSSEQILREQMQSIINGNCDKLAWRGAEDDSHCPLDVLFYEAVLVPPTKYRPVRIFKGDKFENPQTVNLRKLLEASETIRAIRLALSGNNEKALL</sequence>
<evidence type="ECO:0000256" key="2">
    <source>
        <dbReference type="ARBA" id="ARBA00012418"/>
    </source>
</evidence>
<name>A0A182EIB2_ONCOC</name>
<evidence type="ECO:0000256" key="1">
    <source>
        <dbReference type="ARBA" id="ARBA00006460"/>
    </source>
</evidence>
<dbReference type="Proteomes" id="UP000271087">
    <property type="component" value="Unassembled WGS sequence"/>
</dbReference>
<protein>
    <recommendedName>
        <fullName evidence="2">DNA-directed RNA polymerase</fullName>
        <ecNumber evidence="2">2.7.7.6</ecNumber>
    </recommendedName>
</protein>
<keyword evidence="5" id="KW-0548">Nucleotidyltransferase</keyword>
<evidence type="ECO:0000313" key="8">
    <source>
        <dbReference type="EMBL" id="VDK87442.1"/>
    </source>
</evidence>
<dbReference type="SUPFAM" id="SSF64484">
    <property type="entry name" value="beta and beta-prime subunits of DNA dependent RNA-polymerase"/>
    <property type="match status" value="1"/>
</dbReference>
<accession>A0A182EIB2</accession>
<keyword evidence="9" id="KW-1185">Reference proteome</keyword>
<dbReference type="GO" id="GO:0006351">
    <property type="term" value="P:DNA-templated transcription"/>
    <property type="evidence" value="ECO:0007669"/>
    <property type="project" value="InterPro"/>
</dbReference>
<dbReference type="PANTHER" id="PTHR19376:SF11">
    <property type="entry name" value="DNA-DIRECTED RNA POLYMERASE I SUBUNIT RPA1"/>
    <property type="match status" value="1"/>
</dbReference>
<dbReference type="InterPro" id="IPR045867">
    <property type="entry name" value="DNA-dir_RpoC_beta_prime"/>
</dbReference>
<keyword evidence="6" id="KW-0804">Transcription</keyword>
<evidence type="ECO:0000256" key="3">
    <source>
        <dbReference type="ARBA" id="ARBA00022478"/>
    </source>
</evidence>
<comment type="similarity">
    <text evidence="1">Belongs to the RNA polymerase beta' chain family.</text>
</comment>
<dbReference type="PANTHER" id="PTHR19376">
    <property type="entry name" value="DNA-DIRECTED RNA POLYMERASE"/>
    <property type="match status" value="1"/>
</dbReference>
<dbReference type="InterPro" id="IPR007080">
    <property type="entry name" value="RNA_pol_Rpb1_1"/>
</dbReference>
<dbReference type="Gene3D" id="4.10.860.120">
    <property type="entry name" value="RNA polymerase II, clamp domain"/>
    <property type="match status" value="1"/>
</dbReference>
<evidence type="ECO:0000313" key="10">
    <source>
        <dbReference type="WBParaSite" id="nOo.2.0.1.t07841-RA"/>
    </source>
</evidence>
<reference evidence="10" key="1">
    <citation type="submission" date="2016-06" db="UniProtKB">
        <authorList>
            <consortium name="WormBaseParasite"/>
        </authorList>
    </citation>
    <scope>IDENTIFICATION</scope>
</reference>
<keyword evidence="3" id="KW-0240">DNA-directed RNA polymerase</keyword>
<dbReference type="WBParaSite" id="nOo.2.0.1.t07841-RA">
    <property type="protein sequence ID" value="nOo.2.0.1.t07841-RA"/>
    <property type="gene ID" value="nOo.2.0.1.g07841"/>
</dbReference>
<evidence type="ECO:0000256" key="4">
    <source>
        <dbReference type="ARBA" id="ARBA00022679"/>
    </source>
</evidence>
<evidence type="ECO:0000256" key="6">
    <source>
        <dbReference type="ARBA" id="ARBA00023163"/>
    </source>
</evidence>
<dbReference type="Pfam" id="PF04997">
    <property type="entry name" value="RNA_pol_Rpb1_1"/>
    <property type="match status" value="1"/>
</dbReference>
<evidence type="ECO:0000256" key="5">
    <source>
        <dbReference type="ARBA" id="ARBA00022695"/>
    </source>
</evidence>
<dbReference type="InterPro" id="IPR044893">
    <property type="entry name" value="RNA_pol_Rpb1_clamp_domain"/>
</dbReference>
<dbReference type="EC" id="2.7.7.6" evidence="2"/>
<dbReference type="EMBL" id="UYRW01002980">
    <property type="protein sequence ID" value="VDK87442.1"/>
    <property type="molecule type" value="Genomic_DNA"/>
</dbReference>
<evidence type="ECO:0000313" key="9">
    <source>
        <dbReference type="Proteomes" id="UP000271087"/>
    </source>
</evidence>
<evidence type="ECO:0000259" key="7">
    <source>
        <dbReference type="Pfam" id="PF04997"/>
    </source>
</evidence>
<dbReference type="GO" id="GO:0003899">
    <property type="term" value="F:DNA-directed RNA polymerase activity"/>
    <property type="evidence" value="ECO:0007669"/>
    <property type="project" value="UniProtKB-EC"/>
</dbReference>
<dbReference type="AlphaFoldDB" id="A0A182EIB2"/>
<dbReference type="GO" id="GO:0005736">
    <property type="term" value="C:RNA polymerase I complex"/>
    <property type="evidence" value="ECO:0007669"/>
    <property type="project" value="TreeGrafter"/>
</dbReference>
<dbReference type="STRING" id="42157.A0A182EIB2"/>
<dbReference type="OrthoDB" id="5874943at2759"/>
<organism evidence="10">
    <name type="scientific">Onchocerca ochengi</name>
    <name type="common">Filarial nematode worm</name>
    <dbReference type="NCBI Taxonomy" id="42157"/>
    <lineage>
        <taxon>Eukaryota</taxon>
        <taxon>Metazoa</taxon>
        <taxon>Ecdysozoa</taxon>
        <taxon>Nematoda</taxon>
        <taxon>Chromadorea</taxon>
        <taxon>Rhabditida</taxon>
        <taxon>Spirurina</taxon>
        <taxon>Spiruromorpha</taxon>
        <taxon>Filarioidea</taxon>
        <taxon>Onchocercidae</taxon>
        <taxon>Onchocerca</taxon>
    </lineage>
</organism>
<proteinExistence type="inferred from homology"/>
<gene>
    <name evidence="8" type="ORF">NOO_LOCUS7841</name>
</gene>
<feature type="domain" description="RNA polymerase Rpb1" evidence="7">
    <location>
        <begin position="182"/>
        <end position="553"/>
    </location>
</feature>